<dbReference type="PANTHER" id="PTHR11705">
    <property type="entry name" value="PROTEASE FAMILY M14 CARBOXYPEPTIDASE A,B"/>
    <property type="match status" value="1"/>
</dbReference>
<accession>A0AAU2A8W3</accession>
<feature type="domain" description="Peptidase M14" evidence="9">
    <location>
        <begin position="1"/>
        <end position="347"/>
    </location>
</feature>
<evidence type="ECO:0000256" key="3">
    <source>
        <dbReference type="ARBA" id="ARBA00022670"/>
    </source>
</evidence>
<dbReference type="Pfam" id="PF00246">
    <property type="entry name" value="Peptidase_M14"/>
    <property type="match status" value="1"/>
</dbReference>
<evidence type="ECO:0000256" key="8">
    <source>
        <dbReference type="PROSITE-ProRule" id="PRU01379"/>
    </source>
</evidence>
<dbReference type="PROSITE" id="PS52035">
    <property type="entry name" value="PEPTIDASE_M14"/>
    <property type="match status" value="1"/>
</dbReference>
<evidence type="ECO:0000256" key="7">
    <source>
        <dbReference type="ARBA" id="ARBA00023049"/>
    </source>
</evidence>
<dbReference type="EMBL" id="CP108222">
    <property type="protein sequence ID" value="WTT20248.1"/>
    <property type="molecule type" value="Genomic_DNA"/>
</dbReference>
<feature type="active site" description="Proton donor/acceptor" evidence="8">
    <location>
        <position position="310"/>
    </location>
</feature>
<evidence type="ECO:0000256" key="1">
    <source>
        <dbReference type="ARBA" id="ARBA00001947"/>
    </source>
</evidence>
<protein>
    <submittedName>
        <fullName evidence="10">M14 family zinc carboxypeptidase</fullName>
    </submittedName>
</protein>
<keyword evidence="6" id="KW-0862">Zinc</keyword>
<dbReference type="AlphaFoldDB" id="A0AAU2A8W3"/>
<dbReference type="GO" id="GO:0006508">
    <property type="term" value="P:proteolysis"/>
    <property type="evidence" value="ECO:0007669"/>
    <property type="project" value="UniProtKB-KW"/>
</dbReference>
<dbReference type="InterPro" id="IPR000834">
    <property type="entry name" value="Peptidase_M14"/>
</dbReference>
<evidence type="ECO:0000256" key="4">
    <source>
        <dbReference type="ARBA" id="ARBA00022723"/>
    </source>
</evidence>
<keyword evidence="10" id="KW-0121">Carboxypeptidase</keyword>
<dbReference type="PRINTS" id="PR00765">
    <property type="entry name" value="CRBOXYPTASEA"/>
</dbReference>
<dbReference type="SMART" id="SM00631">
    <property type="entry name" value="Zn_pept"/>
    <property type="match status" value="1"/>
</dbReference>
<dbReference type="GO" id="GO:0004181">
    <property type="term" value="F:metallocarboxypeptidase activity"/>
    <property type="evidence" value="ECO:0007669"/>
    <property type="project" value="InterPro"/>
</dbReference>
<organism evidence="10">
    <name type="scientific">Streptomyces sp. NBC_00093</name>
    <dbReference type="NCBI Taxonomy" id="2975649"/>
    <lineage>
        <taxon>Bacteria</taxon>
        <taxon>Bacillati</taxon>
        <taxon>Actinomycetota</taxon>
        <taxon>Actinomycetes</taxon>
        <taxon>Kitasatosporales</taxon>
        <taxon>Streptomycetaceae</taxon>
        <taxon>Streptomyces</taxon>
    </lineage>
</organism>
<gene>
    <name evidence="10" type="ORF">OHA22_34335</name>
</gene>
<comment type="cofactor">
    <cofactor evidence="1">
        <name>Zn(2+)</name>
        <dbReference type="ChEBI" id="CHEBI:29105"/>
    </cofactor>
</comment>
<dbReference type="GO" id="GO:0005615">
    <property type="term" value="C:extracellular space"/>
    <property type="evidence" value="ECO:0007669"/>
    <property type="project" value="TreeGrafter"/>
</dbReference>
<evidence type="ECO:0000256" key="2">
    <source>
        <dbReference type="ARBA" id="ARBA00005988"/>
    </source>
</evidence>
<reference evidence="10" key="1">
    <citation type="submission" date="2022-10" db="EMBL/GenBank/DDBJ databases">
        <title>The complete genomes of actinobacterial strains from the NBC collection.</title>
        <authorList>
            <person name="Joergensen T.S."/>
            <person name="Alvarez Arevalo M."/>
            <person name="Sterndorff E.B."/>
            <person name="Faurdal D."/>
            <person name="Vuksanovic O."/>
            <person name="Mourched A.-S."/>
            <person name="Charusanti P."/>
            <person name="Shaw S."/>
            <person name="Blin K."/>
            <person name="Weber T."/>
        </authorList>
    </citation>
    <scope>NUCLEOTIDE SEQUENCE</scope>
    <source>
        <strain evidence="10">NBC_00093</strain>
    </source>
</reference>
<keyword evidence="5" id="KW-0378">Hydrolase</keyword>
<name>A0AAU2A8W3_9ACTN</name>
<evidence type="ECO:0000256" key="6">
    <source>
        <dbReference type="ARBA" id="ARBA00022833"/>
    </source>
</evidence>
<evidence type="ECO:0000313" key="10">
    <source>
        <dbReference type="EMBL" id="WTT20248.1"/>
    </source>
</evidence>
<dbReference type="GO" id="GO:0008270">
    <property type="term" value="F:zinc ion binding"/>
    <property type="evidence" value="ECO:0007669"/>
    <property type="project" value="InterPro"/>
</dbReference>
<keyword evidence="3" id="KW-0645">Protease</keyword>
<dbReference type="PANTHER" id="PTHR11705:SF143">
    <property type="entry name" value="SLL0236 PROTEIN"/>
    <property type="match status" value="1"/>
</dbReference>
<evidence type="ECO:0000256" key="5">
    <source>
        <dbReference type="ARBA" id="ARBA00022801"/>
    </source>
</evidence>
<keyword evidence="4" id="KW-0479">Metal-binding</keyword>
<sequence>MYRTVSQLDSVTSLLATWFPQLCTRNRLPERSVQGRPVFALRLRAGEGGNRRGVLFVGGTHARELMNPDALVEFAVDLVVSYLTGTDIVYGGRTWKAEDVKLVLESLDLHFVPCANPDGRTKVLTVDNMWRKNLRDNPGTPCDGVDLNRNADILWGVTEGQTSCSPCTDIYVGADRFSEPETRNVKHLLDTETIHTFADVHSFSELVLYPWGHAHNQTTDPAQRFTGLPTGTCAPIGIPGYEEYISPQDLLRFTTVAQRLVDAIAAVRGSAYTPQTGRALYATTGTQGDYVYSRHIADPELGKTYGFTIETGPRVGSVEDSFHPPDPTLIKLDAKAGLLALAQQSICAFDLIGLKLLTRRTEVDALRRVRDDVLASTEAGREWITLVERVELPVASLLFTDEGLAGRAATLIEHAGKLFEDEKSVVADEDVDLGRALLTELAERAGAEDARVRADLEAVGTALEQARGVPSADVLKQLVSRGPLRN</sequence>
<comment type="similarity">
    <text evidence="2 8">Belongs to the peptidase M14 family.</text>
</comment>
<dbReference type="PROSITE" id="PS00133">
    <property type="entry name" value="CARBOXYPEPT_ZN_2"/>
    <property type="match status" value="1"/>
</dbReference>
<evidence type="ECO:0000259" key="9">
    <source>
        <dbReference type="PROSITE" id="PS52035"/>
    </source>
</evidence>
<keyword evidence="7" id="KW-0482">Metalloprotease</keyword>
<dbReference type="SUPFAM" id="SSF53187">
    <property type="entry name" value="Zn-dependent exopeptidases"/>
    <property type="match status" value="1"/>
</dbReference>
<dbReference type="Gene3D" id="3.40.630.10">
    <property type="entry name" value="Zn peptidases"/>
    <property type="match status" value="1"/>
</dbReference>
<dbReference type="InterPro" id="IPR057247">
    <property type="entry name" value="CARBOXYPEPT_ZN_2"/>
</dbReference>
<proteinExistence type="inferred from homology"/>